<keyword evidence="2" id="KW-1185">Reference proteome</keyword>
<dbReference type="RefSeq" id="WP_346822210.1">
    <property type="nucleotide sequence ID" value="NZ_JBDKWZ010000008.1"/>
</dbReference>
<dbReference type="EMBL" id="JBDKWZ010000008">
    <property type="protein sequence ID" value="MEN7549436.1"/>
    <property type="molecule type" value="Genomic_DNA"/>
</dbReference>
<evidence type="ECO:0000313" key="1">
    <source>
        <dbReference type="EMBL" id="MEN7549436.1"/>
    </source>
</evidence>
<sequence>MIEYIFFLAPLTPDQGIWQKTTYHTLFPLWSENRNRTIKEHFAKKQVTTQFIDETTDRKAGKNFLRISLPVAKKVFLFNAQKAKCTFAIGAYLLDKYKKHRGDFFKRQRLF</sequence>
<name>A0AAW9S8U2_9BACT</name>
<comment type="caution">
    <text evidence="1">The sequence shown here is derived from an EMBL/GenBank/DDBJ whole genome shotgun (WGS) entry which is preliminary data.</text>
</comment>
<organism evidence="1 2">
    <name type="scientific">Rapidithrix thailandica</name>
    <dbReference type="NCBI Taxonomy" id="413964"/>
    <lineage>
        <taxon>Bacteria</taxon>
        <taxon>Pseudomonadati</taxon>
        <taxon>Bacteroidota</taxon>
        <taxon>Cytophagia</taxon>
        <taxon>Cytophagales</taxon>
        <taxon>Flammeovirgaceae</taxon>
        <taxon>Rapidithrix</taxon>
    </lineage>
</organism>
<proteinExistence type="predicted"/>
<accession>A0AAW9S8U2</accession>
<evidence type="ECO:0000313" key="2">
    <source>
        <dbReference type="Proteomes" id="UP001403385"/>
    </source>
</evidence>
<reference evidence="1 2" key="1">
    <citation type="submission" date="2024-04" db="EMBL/GenBank/DDBJ databases">
        <title>Novel genus in family Flammeovirgaceae.</title>
        <authorList>
            <person name="Nguyen T.H."/>
            <person name="Vuong T.Q."/>
            <person name="Le H."/>
            <person name="Kim S.-G."/>
        </authorList>
    </citation>
    <scope>NUCLEOTIDE SEQUENCE [LARGE SCALE GENOMIC DNA]</scope>
    <source>
        <strain evidence="1 2">JCM 23209</strain>
    </source>
</reference>
<gene>
    <name evidence="1" type="ORF">AAG747_16050</name>
</gene>
<dbReference type="AlphaFoldDB" id="A0AAW9S8U2"/>
<protein>
    <submittedName>
        <fullName evidence="1">Uncharacterized protein</fullName>
    </submittedName>
</protein>
<dbReference type="Proteomes" id="UP001403385">
    <property type="component" value="Unassembled WGS sequence"/>
</dbReference>